<dbReference type="EMBL" id="MU007088">
    <property type="protein sequence ID" value="KAF2422753.1"/>
    <property type="molecule type" value="Genomic_DNA"/>
</dbReference>
<evidence type="ECO:0000259" key="2">
    <source>
        <dbReference type="Pfam" id="PF26648"/>
    </source>
</evidence>
<evidence type="ECO:0000313" key="4">
    <source>
        <dbReference type="Proteomes" id="UP000800235"/>
    </source>
</evidence>
<feature type="domain" description="Probable treble clef zinc finger fungi" evidence="2">
    <location>
        <begin position="74"/>
        <end position="105"/>
    </location>
</feature>
<dbReference type="Pfam" id="PF26648">
    <property type="entry name" value="zf_Tbcl_4"/>
    <property type="match status" value="1"/>
</dbReference>
<dbReference type="AlphaFoldDB" id="A0A9P4TUS1"/>
<dbReference type="InterPro" id="IPR058252">
    <property type="entry name" value="zf_Tbcl_4"/>
</dbReference>
<sequence length="182" mass="20157">MPPKKRQRTDGPLIPHSQCKLHADTDNRKTICNATKTDGTRCVNKVKPAKASTALESGFLPLCKVHDHKKLRIGYCEAKSACGERCNRLCVRDGACNQLCCVHIDVELPNRLSTLPLELRMGIYNLLIPSGSIPAGPPRRYIPYYQQRPTPNKKVYSDAASPLRVDKATNAAVTTLLYQSSL</sequence>
<keyword evidence="4" id="KW-1185">Reference proteome</keyword>
<evidence type="ECO:0000259" key="1">
    <source>
        <dbReference type="Pfam" id="PF26647"/>
    </source>
</evidence>
<dbReference type="Proteomes" id="UP000800235">
    <property type="component" value="Unassembled WGS sequence"/>
</dbReference>
<dbReference type="OrthoDB" id="5600002at2759"/>
<reference evidence="3" key="1">
    <citation type="journal article" date="2020" name="Stud. Mycol.">
        <title>101 Dothideomycetes genomes: a test case for predicting lifestyles and emergence of pathogens.</title>
        <authorList>
            <person name="Haridas S."/>
            <person name="Albert R."/>
            <person name="Binder M."/>
            <person name="Bloem J."/>
            <person name="Labutti K."/>
            <person name="Salamov A."/>
            <person name="Andreopoulos B."/>
            <person name="Baker S."/>
            <person name="Barry K."/>
            <person name="Bills G."/>
            <person name="Bluhm B."/>
            <person name="Cannon C."/>
            <person name="Castanera R."/>
            <person name="Culley D."/>
            <person name="Daum C."/>
            <person name="Ezra D."/>
            <person name="Gonzalez J."/>
            <person name="Henrissat B."/>
            <person name="Kuo A."/>
            <person name="Liang C."/>
            <person name="Lipzen A."/>
            <person name="Lutzoni F."/>
            <person name="Magnuson J."/>
            <person name="Mondo S."/>
            <person name="Nolan M."/>
            <person name="Ohm R."/>
            <person name="Pangilinan J."/>
            <person name="Park H.-J."/>
            <person name="Ramirez L."/>
            <person name="Alfaro M."/>
            <person name="Sun H."/>
            <person name="Tritt A."/>
            <person name="Yoshinaga Y."/>
            <person name="Zwiers L.-H."/>
            <person name="Turgeon B."/>
            <person name="Goodwin S."/>
            <person name="Spatafora J."/>
            <person name="Crous P."/>
            <person name="Grigoriev I."/>
        </authorList>
    </citation>
    <scope>NUCLEOTIDE SEQUENCE</scope>
    <source>
        <strain evidence="3">CBS 130266</strain>
    </source>
</reference>
<protein>
    <submittedName>
        <fullName evidence="3">Uncharacterized protein</fullName>
    </submittedName>
</protein>
<evidence type="ECO:0000313" key="3">
    <source>
        <dbReference type="EMBL" id="KAF2422753.1"/>
    </source>
</evidence>
<accession>A0A9P4TUS1</accession>
<gene>
    <name evidence="3" type="ORF">EJ08DRAFT_475777</name>
</gene>
<dbReference type="InterPro" id="IPR058251">
    <property type="entry name" value="zf_Tbcl_3"/>
</dbReference>
<name>A0A9P4TUS1_9PEZI</name>
<feature type="domain" description="Probable treble clef zinc finger" evidence="1">
    <location>
        <begin position="28"/>
        <end position="72"/>
    </location>
</feature>
<proteinExistence type="predicted"/>
<comment type="caution">
    <text evidence="3">The sequence shown here is derived from an EMBL/GenBank/DDBJ whole genome shotgun (WGS) entry which is preliminary data.</text>
</comment>
<dbReference type="Pfam" id="PF26647">
    <property type="entry name" value="zf_Tbcl_3"/>
    <property type="match status" value="1"/>
</dbReference>
<organism evidence="3 4">
    <name type="scientific">Tothia fuscella</name>
    <dbReference type="NCBI Taxonomy" id="1048955"/>
    <lineage>
        <taxon>Eukaryota</taxon>
        <taxon>Fungi</taxon>
        <taxon>Dikarya</taxon>
        <taxon>Ascomycota</taxon>
        <taxon>Pezizomycotina</taxon>
        <taxon>Dothideomycetes</taxon>
        <taxon>Pleosporomycetidae</taxon>
        <taxon>Venturiales</taxon>
        <taxon>Cylindrosympodiaceae</taxon>
        <taxon>Tothia</taxon>
    </lineage>
</organism>